<evidence type="ECO:0000313" key="2">
    <source>
        <dbReference type="EMBL" id="MEQ2243914.1"/>
    </source>
</evidence>
<feature type="region of interest" description="Disordered" evidence="1">
    <location>
        <begin position="75"/>
        <end position="98"/>
    </location>
</feature>
<evidence type="ECO:0000313" key="3">
    <source>
        <dbReference type="Proteomes" id="UP001482620"/>
    </source>
</evidence>
<proteinExistence type="predicted"/>
<protein>
    <submittedName>
        <fullName evidence="2">Uncharacterized protein</fullName>
    </submittedName>
</protein>
<organism evidence="2 3">
    <name type="scientific">Ilyodon furcidens</name>
    <name type="common">goldbreast splitfin</name>
    <dbReference type="NCBI Taxonomy" id="33524"/>
    <lineage>
        <taxon>Eukaryota</taxon>
        <taxon>Metazoa</taxon>
        <taxon>Chordata</taxon>
        <taxon>Craniata</taxon>
        <taxon>Vertebrata</taxon>
        <taxon>Euteleostomi</taxon>
        <taxon>Actinopterygii</taxon>
        <taxon>Neopterygii</taxon>
        <taxon>Teleostei</taxon>
        <taxon>Neoteleostei</taxon>
        <taxon>Acanthomorphata</taxon>
        <taxon>Ovalentaria</taxon>
        <taxon>Atherinomorphae</taxon>
        <taxon>Cyprinodontiformes</taxon>
        <taxon>Goodeidae</taxon>
        <taxon>Ilyodon</taxon>
    </lineage>
</organism>
<reference evidence="2 3" key="1">
    <citation type="submission" date="2021-06" db="EMBL/GenBank/DDBJ databases">
        <authorList>
            <person name="Palmer J.M."/>
        </authorList>
    </citation>
    <scope>NUCLEOTIDE SEQUENCE [LARGE SCALE GENOMIC DNA]</scope>
    <source>
        <strain evidence="3">if_2019</strain>
        <tissue evidence="2">Muscle</tissue>
    </source>
</reference>
<gene>
    <name evidence="2" type="ORF">ILYODFUR_011751</name>
</gene>
<keyword evidence="3" id="KW-1185">Reference proteome</keyword>
<accession>A0ABV0UGP7</accession>
<name>A0ABV0UGP7_9TELE</name>
<feature type="compositionally biased region" description="Low complexity" evidence="1">
    <location>
        <begin position="75"/>
        <end position="84"/>
    </location>
</feature>
<dbReference type="Proteomes" id="UP001482620">
    <property type="component" value="Unassembled WGS sequence"/>
</dbReference>
<dbReference type="InterPro" id="IPR029331">
    <property type="entry name" value="MLIP"/>
</dbReference>
<feature type="non-terminal residue" evidence="2">
    <location>
        <position position="1"/>
    </location>
</feature>
<dbReference type="PANTHER" id="PTHR31514:SF1">
    <property type="entry name" value="MUSCULAR LMNA-INTERACTING PROTEIN"/>
    <property type="match status" value="1"/>
</dbReference>
<comment type="caution">
    <text evidence="2">The sequence shown here is derived from an EMBL/GenBank/DDBJ whole genome shotgun (WGS) entry which is preliminary data.</text>
</comment>
<dbReference type="Pfam" id="PF15274">
    <property type="entry name" value="MLIP"/>
    <property type="match status" value="1"/>
</dbReference>
<evidence type="ECO:0000256" key="1">
    <source>
        <dbReference type="SAM" id="MobiDB-lite"/>
    </source>
</evidence>
<dbReference type="EMBL" id="JAHRIQ010070410">
    <property type="protein sequence ID" value="MEQ2243914.1"/>
    <property type="molecule type" value="Genomic_DNA"/>
</dbReference>
<dbReference type="PANTHER" id="PTHR31514">
    <property type="entry name" value="MUSCULAR LMNA-INTERACTING PROTEIN MLIP"/>
    <property type="match status" value="1"/>
</dbReference>
<sequence>QAHRIKSSYKSLAAIPTNTILLDQQAIDEQVERKVDYYNTMDSPVTDTHSEMCSPAELRQKSEELYAVIDEILASSSPPTSKSSTTKERFQHNPSFSKSLGRETKYASLCSLHSSANKERKLTDTEKTKPGMIRPMTAIPRLTEEIEERFKSLSLRKFFKQAVPDKKMVRFI</sequence>